<dbReference type="Proteomes" id="UP001164819">
    <property type="component" value="Chromosome"/>
</dbReference>
<name>A0A9E9NT15_9BURK</name>
<proteinExistence type="predicted"/>
<dbReference type="PANTHER" id="PTHR11264:SF8">
    <property type="entry name" value="URACIL-DNA GLYCOSYLASE-LIKE DOMAIN-CONTAINING PROTEIN"/>
    <property type="match status" value="1"/>
</dbReference>
<dbReference type="PANTHER" id="PTHR11264">
    <property type="entry name" value="URACIL-DNA GLYCOSYLASE"/>
    <property type="match status" value="1"/>
</dbReference>
<dbReference type="SUPFAM" id="SSF52141">
    <property type="entry name" value="Uracil-DNA glycosylase-like"/>
    <property type="match status" value="1"/>
</dbReference>
<gene>
    <name evidence="1" type="ORF">NB646_08015</name>
</gene>
<organism evidence="1">
    <name type="scientific">Oxalobacter aliiformigenes</name>
    <dbReference type="NCBI Taxonomy" id="2946593"/>
    <lineage>
        <taxon>Bacteria</taxon>
        <taxon>Pseudomonadati</taxon>
        <taxon>Pseudomonadota</taxon>
        <taxon>Betaproteobacteria</taxon>
        <taxon>Burkholderiales</taxon>
        <taxon>Oxalobacteraceae</taxon>
        <taxon>Oxalobacter</taxon>
    </lineage>
</organism>
<dbReference type="GO" id="GO:0004844">
    <property type="term" value="F:uracil DNA N-glycosylase activity"/>
    <property type="evidence" value="ECO:0007669"/>
    <property type="project" value="InterPro"/>
</dbReference>
<evidence type="ECO:0000313" key="1">
    <source>
        <dbReference type="EMBL" id="WAV90779.1"/>
    </source>
</evidence>
<dbReference type="InterPro" id="IPR036895">
    <property type="entry name" value="Uracil-DNA_glycosylase-like_sf"/>
</dbReference>
<dbReference type="RefSeq" id="WP_269315731.1">
    <property type="nucleotide sequence ID" value="NZ_CP098251.1"/>
</dbReference>
<dbReference type="AlphaFoldDB" id="A0A9E9NT15"/>
<accession>A0A9E9NT15</accession>
<dbReference type="Gene3D" id="3.40.470.10">
    <property type="entry name" value="Uracil-DNA glycosylase-like domain"/>
    <property type="match status" value="1"/>
</dbReference>
<sequence>MNRYPEIVEEALAKVHSGWVSVLREGLASVERQTPGYFDDLAKDDFLPTQGRLFAAFSQPIDSVRYVLVGEGPYPRAESASGYCFMDAAVKELWSENGLSKPVNRATSLRNFIKMLLVADGKITPGKTGSDAIKTVAHDALAEHSSYIRTLEEMQQTMINKGFLLLNASLVYRAHVSAARETKIWQPFLYTVLDVLAVRNRQNIEKPVLILWGKMAEKLISLPFAEFFDCAVSEHPFNLSFIGNQDMQALFRPLGLLYRRNACVE</sequence>
<dbReference type="EMBL" id="CP098251">
    <property type="protein sequence ID" value="WAV90779.1"/>
    <property type="molecule type" value="Genomic_DNA"/>
</dbReference>
<dbReference type="InterPro" id="IPR002043">
    <property type="entry name" value="UDG_fam1"/>
</dbReference>
<reference evidence="1" key="1">
    <citation type="journal article" date="2022" name="Front. Microbiol.">
        <title>New perspectives on an old grouping: The genomic and phenotypic variability of Oxalobacter formigenes and the implications for calcium oxalate stone prevention.</title>
        <authorList>
            <person name="Chmiel J.A."/>
            <person name="Carr C."/>
            <person name="Stuivenberg G.A."/>
            <person name="Venema R."/>
            <person name="Chanyi R.M."/>
            <person name="Al K.F."/>
            <person name="Giguere D."/>
            <person name="Say H."/>
            <person name="Akouris P.P."/>
            <person name="Dominguez Romero S.A."/>
            <person name="Kwong A."/>
            <person name="Tai V."/>
            <person name="Koval S.F."/>
            <person name="Razvi H."/>
            <person name="Bjazevic J."/>
            <person name="Burton J.P."/>
        </authorList>
    </citation>
    <scope>NUCLEOTIDE SEQUENCE</scope>
    <source>
        <strain evidence="1">OxK</strain>
    </source>
</reference>
<dbReference type="GO" id="GO:0097510">
    <property type="term" value="P:base-excision repair, AP site formation via deaminated base removal"/>
    <property type="evidence" value="ECO:0007669"/>
    <property type="project" value="TreeGrafter"/>
</dbReference>
<protein>
    <submittedName>
        <fullName evidence="1">Uracil-DNA glycosylase</fullName>
    </submittedName>
</protein>